<dbReference type="Proteomes" id="UP001597260">
    <property type="component" value="Unassembled WGS sequence"/>
</dbReference>
<organism evidence="3 4">
    <name type="scientific">Micromonospora sonneratiae</name>
    <dbReference type="NCBI Taxonomy" id="1184706"/>
    <lineage>
        <taxon>Bacteria</taxon>
        <taxon>Bacillati</taxon>
        <taxon>Actinomycetota</taxon>
        <taxon>Actinomycetes</taxon>
        <taxon>Micromonosporales</taxon>
        <taxon>Micromonosporaceae</taxon>
        <taxon>Micromonospora</taxon>
    </lineage>
</organism>
<evidence type="ECO:0008006" key="5">
    <source>
        <dbReference type="Google" id="ProtNLM"/>
    </source>
</evidence>
<reference evidence="4" key="1">
    <citation type="journal article" date="2019" name="Int. J. Syst. Evol. Microbiol.">
        <title>The Global Catalogue of Microorganisms (GCM) 10K type strain sequencing project: providing services to taxonomists for standard genome sequencing and annotation.</title>
        <authorList>
            <consortium name="The Broad Institute Genomics Platform"/>
            <consortium name="The Broad Institute Genome Sequencing Center for Infectious Disease"/>
            <person name="Wu L."/>
            <person name="Ma J."/>
        </authorList>
    </citation>
    <scope>NUCLEOTIDE SEQUENCE [LARGE SCALE GENOMIC DNA]</scope>
    <source>
        <strain evidence="4">JCM 31037</strain>
    </source>
</reference>
<dbReference type="RefSeq" id="WP_377578798.1">
    <property type="nucleotide sequence ID" value="NZ_JBHTMP010000099.1"/>
</dbReference>
<evidence type="ECO:0000256" key="1">
    <source>
        <dbReference type="SAM" id="MobiDB-lite"/>
    </source>
</evidence>
<evidence type="ECO:0000256" key="2">
    <source>
        <dbReference type="SAM" id="SignalP"/>
    </source>
</evidence>
<evidence type="ECO:0000313" key="3">
    <source>
        <dbReference type="EMBL" id="MFD1325872.1"/>
    </source>
</evidence>
<evidence type="ECO:0000313" key="4">
    <source>
        <dbReference type="Proteomes" id="UP001597260"/>
    </source>
</evidence>
<gene>
    <name evidence="3" type="ORF">ACFQ4H_32810</name>
</gene>
<keyword evidence="2" id="KW-0732">Signal</keyword>
<feature type="compositionally biased region" description="Low complexity" evidence="1">
    <location>
        <begin position="250"/>
        <end position="259"/>
    </location>
</feature>
<protein>
    <recommendedName>
        <fullName evidence="5">Lipoprotein</fullName>
    </recommendedName>
</protein>
<feature type="region of interest" description="Disordered" evidence="1">
    <location>
        <begin position="223"/>
        <end position="259"/>
    </location>
</feature>
<feature type="signal peptide" evidence="2">
    <location>
        <begin position="1"/>
        <end position="20"/>
    </location>
</feature>
<dbReference type="PROSITE" id="PS51257">
    <property type="entry name" value="PROKAR_LIPOPROTEIN"/>
    <property type="match status" value="1"/>
</dbReference>
<accession>A0ABW3YMM2</accession>
<dbReference type="EMBL" id="JBHTMP010000099">
    <property type="protein sequence ID" value="MFD1325872.1"/>
    <property type="molecule type" value="Genomic_DNA"/>
</dbReference>
<feature type="chain" id="PRO_5047422937" description="Lipoprotein" evidence="2">
    <location>
        <begin position="21"/>
        <end position="259"/>
    </location>
</feature>
<keyword evidence="4" id="KW-1185">Reference proteome</keyword>
<proteinExistence type="predicted"/>
<name>A0ABW3YMM2_9ACTN</name>
<comment type="caution">
    <text evidence="3">The sequence shown here is derived from an EMBL/GenBank/DDBJ whole genome shotgun (WGS) entry which is preliminary data.</text>
</comment>
<sequence>MPRGGRLLGLAVLVAPILLAGCSSDPPPADPLVTTGASAGTADDARAKLAALAAAAEDRHMVASYTLAAAGRPNRTVIVTHATDHTWRVDIPGGALGGTADVSVAQTADGIFQCALPSVQRSDPPTCVRVADPNGRLAAAIDPRVQHPFTDWRRVLTDRQAPLDISTSRPLPGAQGTCFSVESTSASLNSPLDVGIYCYDPQGTLTGARLAFGTLTLAGTPGAPPPTISLPGPVVTGEPLRMAAPPTPASPTTSPGSNQ</sequence>